<keyword evidence="5" id="KW-0813">Transport</keyword>
<feature type="non-terminal residue" evidence="23">
    <location>
        <position position="159"/>
    </location>
</feature>
<evidence type="ECO:0000256" key="14">
    <source>
        <dbReference type="ARBA" id="ARBA00023075"/>
    </source>
</evidence>
<evidence type="ECO:0000313" key="24">
    <source>
        <dbReference type="Proteomes" id="UP000292052"/>
    </source>
</evidence>
<evidence type="ECO:0000256" key="20">
    <source>
        <dbReference type="ARBA" id="ARBA00032818"/>
    </source>
</evidence>
<dbReference type="PANTHER" id="PTHR19271">
    <property type="entry name" value="CYTOCHROME B"/>
    <property type="match status" value="1"/>
</dbReference>
<evidence type="ECO:0000256" key="19">
    <source>
        <dbReference type="ARBA" id="ARBA00032600"/>
    </source>
</evidence>
<evidence type="ECO:0000256" key="9">
    <source>
        <dbReference type="ARBA" id="ARBA00022723"/>
    </source>
</evidence>
<evidence type="ECO:0000256" key="12">
    <source>
        <dbReference type="ARBA" id="ARBA00022989"/>
    </source>
</evidence>
<dbReference type="InterPro" id="IPR005797">
    <property type="entry name" value="Cyt_b/b6_N"/>
</dbReference>
<keyword evidence="7" id="KW-0679">Respiratory chain</keyword>
<dbReference type="GO" id="GO:0008121">
    <property type="term" value="F:quinol-cytochrome-c reductase activity"/>
    <property type="evidence" value="ECO:0007669"/>
    <property type="project" value="TreeGrafter"/>
</dbReference>
<dbReference type="SUPFAM" id="SSF81342">
    <property type="entry name" value="Transmembrane di-heme cytochromes"/>
    <property type="match status" value="1"/>
</dbReference>
<reference evidence="23 24" key="1">
    <citation type="submission" date="2017-03" db="EMBL/GenBank/DDBJ databases">
        <title>Genome of the blue death feigning beetle - Asbolus verrucosus.</title>
        <authorList>
            <person name="Rider S.D."/>
        </authorList>
    </citation>
    <scope>NUCLEOTIDE SEQUENCE [LARGE SCALE GENOMIC DNA]</scope>
    <source>
        <strain evidence="23">Butters</strain>
        <tissue evidence="23">Head and leg muscle</tissue>
    </source>
</reference>
<organism evidence="23 24">
    <name type="scientific">Asbolus verrucosus</name>
    <name type="common">Desert ironclad beetle</name>
    <dbReference type="NCBI Taxonomy" id="1661398"/>
    <lineage>
        <taxon>Eukaryota</taxon>
        <taxon>Metazoa</taxon>
        <taxon>Ecdysozoa</taxon>
        <taxon>Arthropoda</taxon>
        <taxon>Hexapoda</taxon>
        <taxon>Insecta</taxon>
        <taxon>Pterygota</taxon>
        <taxon>Neoptera</taxon>
        <taxon>Endopterygota</taxon>
        <taxon>Coleoptera</taxon>
        <taxon>Polyphaga</taxon>
        <taxon>Cucujiformia</taxon>
        <taxon>Tenebrionidae</taxon>
        <taxon>Pimeliinae</taxon>
        <taxon>Asbolus</taxon>
    </lineage>
</organism>
<proteinExistence type="predicted"/>
<comment type="subunit">
    <text evidence="3">The main subunits of complex b-c1 are: cytochrome b, cytochrome c1 and the Rieske protein.</text>
</comment>
<evidence type="ECO:0000259" key="22">
    <source>
        <dbReference type="PROSITE" id="PS51003"/>
    </source>
</evidence>
<feature type="domain" description="Cytochrome b/b6 C-terminal region profile" evidence="22">
    <location>
        <begin position="105"/>
        <end position="159"/>
    </location>
</feature>
<evidence type="ECO:0000256" key="11">
    <source>
        <dbReference type="ARBA" id="ARBA00022982"/>
    </source>
</evidence>
<dbReference type="GO" id="GO:0006122">
    <property type="term" value="P:mitochondrial electron transport, ubiquinol to cytochrome c"/>
    <property type="evidence" value="ECO:0007669"/>
    <property type="project" value="TreeGrafter"/>
</dbReference>
<dbReference type="OrthoDB" id="6753971at2759"/>
<evidence type="ECO:0000256" key="4">
    <source>
        <dbReference type="ARBA" id="ARBA00013531"/>
    </source>
</evidence>
<protein>
    <recommendedName>
        <fullName evidence="4">Cytochrome b</fullName>
    </recommendedName>
    <alternativeName>
        <fullName evidence="18">Complex III subunit 3</fullName>
    </alternativeName>
    <alternativeName>
        <fullName evidence="19">Complex III subunit III</fullName>
    </alternativeName>
    <alternativeName>
        <fullName evidence="17">Cytochrome b-c1 complex subunit 3</fullName>
    </alternativeName>
    <alternativeName>
        <fullName evidence="20">Ubiquinol-cytochrome-c reductase complex cytochrome b subunit</fullName>
    </alternativeName>
</protein>
<dbReference type="Gene3D" id="1.20.810.10">
    <property type="entry name" value="Cytochrome Bc1 Complex, Chain C"/>
    <property type="match status" value="2"/>
</dbReference>
<comment type="subcellular location">
    <subcellularLocation>
        <location evidence="2">Mitochondrion inner membrane</location>
        <topology evidence="2">Multi-pass membrane protein</topology>
    </subcellularLocation>
</comment>
<evidence type="ECO:0000256" key="16">
    <source>
        <dbReference type="ARBA" id="ARBA00023136"/>
    </source>
</evidence>
<keyword evidence="11" id="KW-0249">Electron transport</keyword>
<dbReference type="STRING" id="1661398.A0A482VGM7"/>
<dbReference type="PROSITE" id="PS51003">
    <property type="entry name" value="CYTB_CTER"/>
    <property type="match status" value="1"/>
</dbReference>
<feature type="non-terminal residue" evidence="23">
    <location>
        <position position="1"/>
    </location>
</feature>
<keyword evidence="16 21" id="KW-0472">Membrane</keyword>
<evidence type="ECO:0000256" key="6">
    <source>
        <dbReference type="ARBA" id="ARBA00022617"/>
    </source>
</evidence>
<dbReference type="InterPro" id="IPR027387">
    <property type="entry name" value="Cytb/b6-like_sf"/>
</dbReference>
<keyword evidence="24" id="KW-1185">Reference proteome</keyword>
<evidence type="ECO:0000256" key="15">
    <source>
        <dbReference type="ARBA" id="ARBA00023128"/>
    </source>
</evidence>
<dbReference type="Proteomes" id="UP000292052">
    <property type="component" value="Unassembled WGS sequence"/>
</dbReference>
<keyword evidence="10" id="KW-0999">Mitochondrion inner membrane</keyword>
<evidence type="ECO:0000313" key="23">
    <source>
        <dbReference type="EMBL" id="RZC31894.1"/>
    </source>
</evidence>
<gene>
    <name evidence="23" type="ORF">BDFB_014154</name>
</gene>
<evidence type="ECO:0000256" key="1">
    <source>
        <dbReference type="ARBA" id="ARBA00002566"/>
    </source>
</evidence>
<comment type="function">
    <text evidence="1">Component of the ubiquinol-cytochrome c reductase complex (complex III or cytochrome b-c1 complex) that is part of the mitochondrial respiratory chain. The b-c1 complex mediates electron transfer from ubiquinol to cytochrome c. Contributes to the generation of a proton gradient across the mitochondrial membrane that is then used for ATP synthesis.</text>
</comment>
<evidence type="ECO:0000256" key="3">
    <source>
        <dbReference type="ARBA" id="ARBA00011649"/>
    </source>
</evidence>
<dbReference type="AlphaFoldDB" id="A0A482VGM7"/>
<dbReference type="EMBL" id="QDEB01101513">
    <property type="protein sequence ID" value="RZC31894.1"/>
    <property type="molecule type" value="Genomic_DNA"/>
</dbReference>
<sequence>ICLTIQIATGVFLATHYCPNIELAFNRVIHICRDVNYGNSNSLPRICPTQRTNIILRRRSYRKPVISYSVPRNFNCTMNLRWIRCRQLMIHLLFLHQTLSNNPLGINRNIDEIPFHPYFSFKDILGFIVIIIRLTLLTLINPYLLGDPDNFTPANPLVT</sequence>
<evidence type="ECO:0000256" key="5">
    <source>
        <dbReference type="ARBA" id="ARBA00022448"/>
    </source>
</evidence>
<keyword evidence="8 21" id="KW-0812">Transmembrane</keyword>
<evidence type="ECO:0000256" key="13">
    <source>
        <dbReference type="ARBA" id="ARBA00023004"/>
    </source>
</evidence>
<keyword evidence="14" id="KW-0830">Ubiquinone</keyword>
<keyword evidence="12 21" id="KW-1133">Transmembrane helix</keyword>
<evidence type="ECO:0000256" key="2">
    <source>
        <dbReference type="ARBA" id="ARBA00004448"/>
    </source>
</evidence>
<keyword evidence="13" id="KW-0408">Iron</keyword>
<dbReference type="GO" id="GO:0016491">
    <property type="term" value="F:oxidoreductase activity"/>
    <property type="evidence" value="ECO:0007669"/>
    <property type="project" value="UniProtKB-UniRule"/>
</dbReference>
<evidence type="ECO:0000256" key="17">
    <source>
        <dbReference type="ARBA" id="ARBA00029812"/>
    </source>
</evidence>
<evidence type="ECO:0000256" key="10">
    <source>
        <dbReference type="ARBA" id="ARBA00022792"/>
    </source>
</evidence>
<feature type="transmembrane region" description="Helical" evidence="21">
    <location>
        <begin position="124"/>
        <end position="145"/>
    </location>
</feature>
<accession>A0A482VGM7</accession>
<comment type="caution">
    <text evidence="23">The sequence shown here is derived from an EMBL/GenBank/DDBJ whole genome shotgun (WGS) entry which is preliminary data.</text>
</comment>
<dbReference type="GO" id="GO:0046872">
    <property type="term" value="F:metal ion binding"/>
    <property type="evidence" value="ECO:0007669"/>
    <property type="project" value="UniProtKB-KW"/>
</dbReference>
<evidence type="ECO:0000256" key="8">
    <source>
        <dbReference type="ARBA" id="ARBA00022692"/>
    </source>
</evidence>
<dbReference type="GO" id="GO:0005743">
    <property type="term" value="C:mitochondrial inner membrane"/>
    <property type="evidence" value="ECO:0007669"/>
    <property type="project" value="UniProtKB-SubCell"/>
</dbReference>
<dbReference type="InterPro" id="IPR016174">
    <property type="entry name" value="Di-haem_cyt_TM"/>
</dbReference>
<evidence type="ECO:0000256" key="21">
    <source>
        <dbReference type="SAM" id="Phobius"/>
    </source>
</evidence>
<dbReference type="PANTHER" id="PTHR19271:SF16">
    <property type="entry name" value="CYTOCHROME B"/>
    <property type="match status" value="1"/>
</dbReference>
<keyword evidence="15" id="KW-0496">Mitochondrion</keyword>
<name>A0A482VGM7_ASBVE</name>
<evidence type="ECO:0000256" key="18">
    <source>
        <dbReference type="ARBA" id="ARBA00031681"/>
    </source>
</evidence>
<keyword evidence="9" id="KW-0479">Metal-binding</keyword>
<dbReference type="InterPro" id="IPR005798">
    <property type="entry name" value="Cyt_b/b6_C"/>
</dbReference>
<dbReference type="Pfam" id="PF00033">
    <property type="entry name" value="Cytochrome_B"/>
    <property type="match status" value="1"/>
</dbReference>
<dbReference type="Pfam" id="PF13631">
    <property type="entry name" value="Cytochrom_B_N_2"/>
    <property type="match status" value="1"/>
</dbReference>
<evidence type="ECO:0000256" key="7">
    <source>
        <dbReference type="ARBA" id="ARBA00022660"/>
    </source>
</evidence>
<keyword evidence="6" id="KW-0349">Heme</keyword>